<dbReference type="InterPro" id="IPR046848">
    <property type="entry name" value="E_motif"/>
</dbReference>
<dbReference type="InterPro" id="IPR011990">
    <property type="entry name" value="TPR-like_helical_dom_sf"/>
</dbReference>
<dbReference type="InterPro" id="IPR046960">
    <property type="entry name" value="PPR_At4g14850-like_plant"/>
</dbReference>
<proteinExistence type="inferred from homology"/>
<dbReference type="PANTHER" id="PTHR47926">
    <property type="entry name" value="PENTATRICOPEPTIDE REPEAT-CONTAINING PROTEIN"/>
    <property type="match status" value="1"/>
</dbReference>
<dbReference type="GO" id="GO:0008270">
    <property type="term" value="F:zinc ion binding"/>
    <property type="evidence" value="ECO:0007669"/>
    <property type="project" value="InterPro"/>
</dbReference>
<sequence length="598" mass="67605">MMLATSPSPPLRTTERAHLLHPLSQCTTVNHLKQLHAHTLRTLPPHHPHSLFIFSKILHFASLKDLNYTSKLFNQIQQPNSFTYNTLIRAYAHSNNKKEQAVLLFKDVLVKGSLVVPDKHTYPFVLKACAYLFALSEGRQVHAHVLKHGLGSDVYVNNSLVHFYGSCGYLKEARQLFDEMPERSKVSWNVIIDALVQLGEFDEALQRFSEMGELFEADGYTMQSVISACAGVGALYMGMWAHAYVLRNCNYDAKIYVLLNNCLISMYCKCGSWVMAVQVFEGMSTRDLNSWNSMILGFAMHGEVDFAFKYFDRMIDEECLMPNSITFVGVLSACSHRGLVSEGRYYFDKMVSEFKIKPVLEHFGCLVDLLGRAGRIDEALDVLSTMEMKPDAVIWRSILNALCKRNAGVELSEEVARQVIESEGNVCSGVYVLLSRVYACAHKWNEVGQVRKLMDDKGITKEPGCSSIEVDGVVHEFFAGDTSHPQREEIYKFLDIVQEKLNLEGYAPDSTQAPMVDEHDGGKGNCLKRHSERFAIAFGLLNSKPGVPIRVFKNLCICNDCHNVAKLLSKIFNVDIIVRDRIRFHHFTNGSCTCMDYW</sequence>
<dbReference type="Gene3D" id="1.25.40.10">
    <property type="entry name" value="Tetratricopeptide repeat domain"/>
    <property type="match status" value="4"/>
</dbReference>
<dbReference type="Pfam" id="PF20431">
    <property type="entry name" value="E_motif"/>
    <property type="match status" value="1"/>
</dbReference>
<feature type="repeat" description="PPR" evidence="3">
    <location>
        <begin position="80"/>
        <end position="115"/>
    </location>
</feature>
<evidence type="ECO:0000313" key="5">
    <source>
        <dbReference type="EMBL" id="GAA0184667.1"/>
    </source>
</evidence>
<dbReference type="FunFam" id="1.25.40.10:FF:000474">
    <property type="entry name" value="Pentatricopeptide repeat protein PPR986-12"/>
    <property type="match status" value="1"/>
</dbReference>
<feature type="domain" description="DYW" evidence="4">
    <location>
        <begin position="505"/>
        <end position="598"/>
    </location>
</feature>
<dbReference type="GO" id="GO:0009451">
    <property type="term" value="P:RNA modification"/>
    <property type="evidence" value="ECO:0007669"/>
    <property type="project" value="InterPro"/>
</dbReference>
<dbReference type="GO" id="GO:0003723">
    <property type="term" value="F:RNA binding"/>
    <property type="evidence" value="ECO:0007669"/>
    <property type="project" value="InterPro"/>
</dbReference>
<accession>A0AAV3RWI2</accession>
<dbReference type="Pfam" id="PF01535">
    <property type="entry name" value="PPR"/>
    <property type="match status" value="6"/>
</dbReference>
<evidence type="ECO:0000259" key="4">
    <source>
        <dbReference type="Pfam" id="PF14432"/>
    </source>
</evidence>
<dbReference type="PANTHER" id="PTHR47926:SF508">
    <property type="entry name" value="PENTATRICOPEPTIDE REPEAT-CONTAINING PROTEIN"/>
    <property type="match status" value="1"/>
</dbReference>
<dbReference type="Pfam" id="PF13041">
    <property type="entry name" value="PPR_2"/>
    <property type="match status" value="1"/>
</dbReference>
<feature type="repeat" description="PPR" evidence="3">
    <location>
        <begin position="153"/>
        <end position="187"/>
    </location>
</feature>
<keyword evidence="6" id="KW-1185">Reference proteome</keyword>
<dbReference type="PROSITE" id="PS51375">
    <property type="entry name" value="PPR"/>
    <property type="match status" value="3"/>
</dbReference>
<dbReference type="Proteomes" id="UP001454036">
    <property type="component" value="Unassembled WGS sequence"/>
</dbReference>
<evidence type="ECO:0000313" key="6">
    <source>
        <dbReference type="Proteomes" id="UP001454036"/>
    </source>
</evidence>
<dbReference type="InterPro" id="IPR032867">
    <property type="entry name" value="DYW_dom"/>
</dbReference>
<dbReference type="Pfam" id="PF20430">
    <property type="entry name" value="Eplus_motif"/>
    <property type="match status" value="1"/>
</dbReference>
<keyword evidence="2" id="KW-0677">Repeat</keyword>
<comment type="caution">
    <text evidence="5">The sequence shown here is derived from an EMBL/GenBank/DDBJ whole genome shotgun (WGS) entry which is preliminary data.</text>
</comment>
<reference evidence="5 6" key="1">
    <citation type="submission" date="2024-01" db="EMBL/GenBank/DDBJ databases">
        <title>The complete chloroplast genome sequence of Lithospermum erythrorhizon: insights into the phylogenetic relationship among Boraginaceae species and the maternal lineages of purple gromwells.</title>
        <authorList>
            <person name="Okada T."/>
            <person name="Watanabe K."/>
        </authorList>
    </citation>
    <scope>NUCLEOTIDE SEQUENCE [LARGE SCALE GENOMIC DNA]</scope>
</reference>
<gene>
    <name evidence="5" type="ORF">LIER_31955</name>
</gene>
<dbReference type="InterPro" id="IPR046849">
    <property type="entry name" value="E2_motif"/>
</dbReference>
<dbReference type="FunFam" id="1.25.40.10:FF:000470">
    <property type="entry name" value="Pentatricopeptide repeat-containing protein At5g66520"/>
    <property type="match status" value="1"/>
</dbReference>
<organism evidence="5 6">
    <name type="scientific">Lithospermum erythrorhizon</name>
    <name type="common">Purple gromwell</name>
    <name type="synonym">Lithospermum officinale var. erythrorhizon</name>
    <dbReference type="NCBI Taxonomy" id="34254"/>
    <lineage>
        <taxon>Eukaryota</taxon>
        <taxon>Viridiplantae</taxon>
        <taxon>Streptophyta</taxon>
        <taxon>Embryophyta</taxon>
        <taxon>Tracheophyta</taxon>
        <taxon>Spermatophyta</taxon>
        <taxon>Magnoliopsida</taxon>
        <taxon>eudicotyledons</taxon>
        <taxon>Gunneridae</taxon>
        <taxon>Pentapetalae</taxon>
        <taxon>asterids</taxon>
        <taxon>lamiids</taxon>
        <taxon>Boraginales</taxon>
        <taxon>Boraginaceae</taxon>
        <taxon>Boraginoideae</taxon>
        <taxon>Lithospermeae</taxon>
        <taxon>Lithospermum</taxon>
    </lineage>
</organism>
<evidence type="ECO:0000256" key="3">
    <source>
        <dbReference type="PROSITE-ProRule" id="PRU00708"/>
    </source>
</evidence>
<dbReference type="NCBIfam" id="TIGR00756">
    <property type="entry name" value="PPR"/>
    <property type="match status" value="5"/>
</dbReference>
<name>A0AAV3RWI2_LITER</name>
<dbReference type="InterPro" id="IPR002885">
    <property type="entry name" value="PPR_rpt"/>
</dbReference>
<dbReference type="EMBL" id="BAABME010012067">
    <property type="protein sequence ID" value="GAA0184667.1"/>
    <property type="molecule type" value="Genomic_DNA"/>
</dbReference>
<dbReference type="Pfam" id="PF14432">
    <property type="entry name" value="DYW_deaminase"/>
    <property type="match status" value="1"/>
</dbReference>
<dbReference type="AlphaFoldDB" id="A0AAV3RWI2"/>
<protein>
    <recommendedName>
        <fullName evidence="4">DYW domain-containing protein</fullName>
    </recommendedName>
</protein>
<comment type="similarity">
    <text evidence="1">Belongs to the PPR family. PCMP-H subfamily.</text>
</comment>
<evidence type="ECO:0000256" key="2">
    <source>
        <dbReference type="ARBA" id="ARBA00022737"/>
    </source>
</evidence>
<evidence type="ECO:0000256" key="1">
    <source>
        <dbReference type="ARBA" id="ARBA00006643"/>
    </source>
</evidence>
<feature type="repeat" description="PPR" evidence="3">
    <location>
        <begin position="287"/>
        <end position="321"/>
    </location>
</feature>